<protein>
    <submittedName>
        <fullName evidence="2">Uncharacterized protein</fullName>
    </submittedName>
</protein>
<evidence type="ECO:0000313" key="2">
    <source>
        <dbReference type="EMBL" id="EYF00143.1"/>
    </source>
</evidence>
<evidence type="ECO:0000313" key="3">
    <source>
        <dbReference type="Proteomes" id="UP000019678"/>
    </source>
</evidence>
<accession>A0A017ST30</accession>
<gene>
    <name evidence="2" type="ORF">CAP_1130</name>
</gene>
<feature type="compositionally biased region" description="Gly residues" evidence="1">
    <location>
        <begin position="1"/>
        <end position="10"/>
    </location>
</feature>
<comment type="caution">
    <text evidence="2">The sequence shown here is derived from an EMBL/GenBank/DDBJ whole genome shotgun (WGS) entry which is preliminary data.</text>
</comment>
<organism evidence="2 3">
    <name type="scientific">Chondromyces apiculatus DSM 436</name>
    <dbReference type="NCBI Taxonomy" id="1192034"/>
    <lineage>
        <taxon>Bacteria</taxon>
        <taxon>Pseudomonadati</taxon>
        <taxon>Myxococcota</taxon>
        <taxon>Polyangia</taxon>
        <taxon>Polyangiales</taxon>
        <taxon>Polyangiaceae</taxon>
        <taxon>Chondromyces</taxon>
    </lineage>
</organism>
<feature type="region of interest" description="Disordered" evidence="1">
    <location>
        <begin position="1"/>
        <end position="23"/>
    </location>
</feature>
<keyword evidence="3" id="KW-1185">Reference proteome</keyword>
<dbReference type="Proteomes" id="UP000019678">
    <property type="component" value="Unassembled WGS sequence"/>
</dbReference>
<sequence length="51" mass="5162">MSGGGPGGRGVVVEMGDARAHRPDRACGRAVARVGGERWGSMSVHTTVGVN</sequence>
<name>A0A017ST30_9BACT</name>
<reference evidence="2 3" key="1">
    <citation type="submission" date="2013-05" db="EMBL/GenBank/DDBJ databases">
        <title>Genome assembly of Chondromyces apiculatus DSM 436.</title>
        <authorList>
            <person name="Sharma G."/>
            <person name="Khatri I."/>
            <person name="Kaur C."/>
            <person name="Mayilraj S."/>
            <person name="Subramanian S."/>
        </authorList>
    </citation>
    <scope>NUCLEOTIDE SEQUENCE [LARGE SCALE GENOMIC DNA]</scope>
    <source>
        <strain evidence="2 3">DSM 436</strain>
    </source>
</reference>
<evidence type="ECO:0000256" key="1">
    <source>
        <dbReference type="SAM" id="MobiDB-lite"/>
    </source>
</evidence>
<dbReference type="AlphaFoldDB" id="A0A017ST30"/>
<dbReference type="EMBL" id="ASRX01000128">
    <property type="protein sequence ID" value="EYF00143.1"/>
    <property type="molecule type" value="Genomic_DNA"/>
</dbReference>
<proteinExistence type="predicted"/>